<accession>A0A090GDH9</accession>
<feature type="region of interest" description="Disordered" evidence="1">
    <location>
        <begin position="1"/>
        <end position="85"/>
    </location>
</feature>
<dbReference type="AlphaFoldDB" id="A0A090GDH9"/>
<evidence type="ECO:0000313" key="3">
    <source>
        <dbReference type="Proteomes" id="UP000046122"/>
    </source>
</evidence>
<organism evidence="2 3">
    <name type="scientific">Mesorhizobium plurifarium</name>
    <dbReference type="NCBI Taxonomy" id="69974"/>
    <lineage>
        <taxon>Bacteria</taxon>
        <taxon>Pseudomonadati</taxon>
        <taxon>Pseudomonadota</taxon>
        <taxon>Alphaproteobacteria</taxon>
        <taxon>Hyphomicrobiales</taxon>
        <taxon>Phyllobacteriaceae</taxon>
        <taxon>Mesorhizobium</taxon>
    </lineage>
</organism>
<proteinExistence type="predicted"/>
<feature type="compositionally biased region" description="Basic and acidic residues" evidence="1">
    <location>
        <begin position="1"/>
        <end position="10"/>
    </location>
</feature>
<evidence type="ECO:0000313" key="2">
    <source>
        <dbReference type="EMBL" id="CDX58025.1"/>
    </source>
</evidence>
<evidence type="ECO:0000256" key="1">
    <source>
        <dbReference type="SAM" id="MobiDB-lite"/>
    </source>
</evidence>
<reference evidence="2 3" key="1">
    <citation type="submission" date="2014-08" db="EMBL/GenBank/DDBJ databases">
        <authorList>
            <person name="Moulin Lionel"/>
        </authorList>
    </citation>
    <scope>NUCLEOTIDE SEQUENCE [LARGE SCALE GENOMIC DNA]</scope>
</reference>
<gene>
    <name evidence="2" type="ORF">MPL3365_290056</name>
</gene>
<dbReference type="EMBL" id="CCNE01000022">
    <property type="protein sequence ID" value="CDX58025.1"/>
    <property type="molecule type" value="Genomic_DNA"/>
</dbReference>
<feature type="compositionally biased region" description="Basic residues" evidence="1">
    <location>
        <begin position="49"/>
        <end position="65"/>
    </location>
</feature>
<sequence>MGGENDRKGPPSEVAGIRRTGTQVEDPERERRVAGRRGGPRRESCPHRAAGKAKSKRQRRPKGRRPAQPARAARARGRSRMAETA</sequence>
<dbReference type="Proteomes" id="UP000046122">
    <property type="component" value="Unassembled WGS sequence"/>
</dbReference>
<protein>
    <submittedName>
        <fullName evidence="2">Uncharacterized protein</fullName>
    </submittedName>
</protein>
<name>A0A090GDH9_MESPL</name>